<dbReference type="STRING" id="85643.Tmz1t_2795"/>
<reference evidence="2" key="1">
    <citation type="submission" date="2009-05" db="EMBL/GenBank/DDBJ databases">
        <title>Complete sequence of chromosome of Thauera sp. MZ1T.</title>
        <authorList>
            <consortium name="US DOE Joint Genome Institute"/>
            <person name="Lucas S."/>
            <person name="Copeland A."/>
            <person name="Lapidus A."/>
            <person name="Glavina del Rio T."/>
            <person name="Dalin E."/>
            <person name="Tice H."/>
            <person name="Bruce D."/>
            <person name="Goodwin L."/>
            <person name="Pitluck S."/>
            <person name="Sims D."/>
            <person name="Brettin T."/>
            <person name="Detter J.C."/>
            <person name="Han C."/>
            <person name="Larimer F."/>
            <person name="Land M."/>
            <person name="Hauser L."/>
            <person name="Kyrpides N."/>
            <person name="Mikhailova N."/>
            <person name="Sayler G.S."/>
        </authorList>
    </citation>
    <scope>NUCLEOTIDE SEQUENCE [LARGE SCALE GENOMIC DNA]</scope>
    <source>
        <strain evidence="2">MZ1T</strain>
    </source>
</reference>
<reference evidence="1 2" key="2">
    <citation type="journal article" date="2012" name="Stand. Genomic Sci.">
        <title>Complete genome sequence of Thauera aminoaromatica strain MZ1T.</title>
        <authorList>
            <person name="Jiang K."/>
            <person name="Sanseverino J."/>
            <person name="Chauhan A."/>
            <person name="Lucas S."/>
            <person name="Copeland A."/>
            <person name="Lapidus A."/>
            <person name="Del Rio T.G."/>
            <person name="Dalin E."/>
            <person name="Tice H."/>
            <person name="Bruce D."/>
            <person name="Goodwin L."/>
            <person name="Pitluck S."/>
            <person name="Sims D."/>
            <person name="Brettin T."/>
            <person name="Detter J.C."/>
            <person name="Han C."/>
            <person name="Chang Y.J."/>
            <person name="Larimer F."/>
            <person name="Land M."/>
            <person name="Hauser L."/>
            <person name="Kyrpides N.C."/>
            <person name="Mikhailova N."/>
            <person name="Moser S."/>
            <person name="Jegier P."/>
            <person name="Close D."/>
            <person name="Debruyn J.M."/>
            <person name="Wang Y."/>
            <person name="Layton A.C."/>
            <person name="Allen M.S."/>
            <person name="Sayler G.S."/>
        </authorList>
    </citation>
    <scope>NUCLEOTIDE SEQUENCE [LARGE SCALE GENOMIC DNA]</scope>
    <source>
        <strain evidence="1 2">MZ1T</strain>
    </source>
</reference>
<sequence length="193" mass="21692">MLCRIRHHHHSGCIVTNGQNDERGKSGKINVMVPLSILKQAAEADALIREIERETAKRGGRPRTTAPKPMKYVGFIADTQEETDARMQILERVAGARGPGKKRRGQERMAFCADLITCFLELRLRGIKPPRGGSLSVKAFVFGVADVLIRHGEMDENDYAATVKNSDRRRTLGRKHADLFGDIIREIEERYPS</sequence>
<protein>
    <submittedName>
        <fullName evidence="1">Uncharacterized protein</fullName>
    </submittedName>
</protein>
<dbReference type="KEGG" id="tmz:Tmz1t_2795"/>
<dbReference type="AlphaFoldDB" id="C4KAG9"/>
<keyword evidence="2" id="KW-1185">Reference proteome</keyword>
<accession>C4KAG9</accession>
<evidence type="ECO:0000313" key="2">
    <source>
        <dbReference type="Proteomes" id="UP000002186"/>
    </source>
</evidence>
<organism evidence="1 2">
    <name type="scientific">Thauera aminoaromatica</name>
    <dbReference type="NCBI Taxonomy" id="164330"/>
    <lineage>
        <taxon>Bacteria</taxon>
        <taxon>Pseudomonadati</taxon>
        <taxon>Pseudomonadota</taxon>
        <taxon>Betaproteobacteria</taxon>
        <taxon>Rhodocyclales</taxon>
        <taxon>Zoogloeaceae</taxon>
        <taxon>Thauera</taxon>
    </lineage>
</organism>
<dbReference type="Proteomes" id="UP000002186">
    <property type="component" value="Chromosome"/>
</dbReference>
<evidence type="ECO:0000313" key="1">
    <source>
        <dbReference type="EMBL" id="ACR01395.1"/>
    </source>
</evidence>
<dbReference type="HOGENOM" id="CLU_1408139_0_0_4"/>
<dbReference type="EMBL" id="CP001281">
    <property type="protein sequence ID" value="ACR01395.1"/>
    <property type="molecule type" value="Genomic_DNA"/>
</dbReference>
<proteinExistence type="predicted"/>
<gene>
    <name evidence="1" type="ordered locus">Tmz1t_2795</name>
</gene>
<name>C4KAG9_THASP</name>